<accession>A0A9P0GLM0</accession>
<dbReference type="OrthoDB" id="10674139at2759"/>
<feature type="region of interest" description="Disordered" evidence="1">
    <location>
        <begin position="57"/>
        <end position="105"/>
    </location>
</feature>
<evidence type="ECO:0000313" key="2">
    <source>
        <dbReference type="EMBL" id="CAH1115717.1"/>
    </source>
</evidence>
<reference evidence="2" key="1">
    <citation type="submission" date="2022-01" db="EMBL/GenBank/DDBJ databases">
        <authorList>
            <person name="King R."/>
        </authorList>
    </citation>
    <scope>NUCLEOTIDE SEQUENCE</scope>
</reference>
<dbReference type="EMBL" id="OV651821">
    <property type="protein sequence ID" value="CAH1115717.1"/>
    <property type="molecule type" value="Genomic_DNA"/>
</dbReference>
<keyword evidence="3" id="KW-1185">Reference proteome</keyword>
<proteinExistence type="predicted"/>
<gene>
    <name evidence="2" type="ORF">PSYICH_LOCUS15215</name>
</gene>
<name>A0A9P0GLM0_9CUCU</name>
<organism evidence="2 3">
    <name type="scientific">Psylliodes chrysocephalus</name>
    <dbReference type="NCBI Taxonomy" id="3402493"/>
    <lineage>
        <taxon>Eukaryota</taxon>
        <taxon>Metazoa</taxon>
        <taxon>Ecdysozoa</taxon>
        <taxon>Arthropoda</taxon>
        <taxon>Hexapoda</taxon>
        <taxon>Insecta</taxon>
        <taxon>Pterygota</taxon>
        <taxon>Neoptera</taxon>
        <taxon>Endopterygota</taxon>
        <taxon>Coleoptera</taxon>
        <taxon>Polyphaga</taxon>
        <taxon>Cucujiformia</taxon>
        <taxon>Chrysomeloidea</taxon>
        <taxon>Chrysomelidae</taxon>
        <taxon>Galerucinae</taxon>
        <taxon>Alticini</taxon>
        <taxon>Psylliodes</taxon>
    </lineage>
</organism>
<evidence type="ECO:0000256" key="1">
    <source>
        <dbReference type="SAM" id="MobiDB-lite"/>
    </source>
</evidence>
<protein>
    <submittedName>
        <fullName evidence="2">Uncharacterized protein</fullName>
    </submittedName>
</protein>
<feature type="compositionally biased region" description="Basic and acidic residues" evidence="1">
    <location>
        <begin position="69"/>
        <end position="105"/>
    </location>
</feature>
<sequence length="189" mass="22210">MSEIRPRTSRILTAADISLPELILTSKKREENQNQDFVTESDVDLVVKSSELVPPTEHILADSDIENSEPNKERDNIYKPETDSDSGASKDHTNHNLTRKETRKPTVTDIRDLQYGKEGIMYKIRHTEEWQPLPFIRVPRDMPIWKYNEHPMMYSTRIPIKAEKYQHLMALKTSIEKYYHPFYDALTHL</sequence>
<evidence type="ECO:0000313" key="3">
    <source>
        <dbReference type="Proteomes" id="UP001153636"/>
    </source>
</evidence>
<dbReference type="Proteomes" id="UP001153636">
    <property type="component" value="Chromosome 9"/>
</dbReference>
<dbReference type="AlphaFoldDB" id="A0A9P0GLM0"/>